<dbReference type="InterPro" id="IPR019749">
    <property type="entry name" value="Band_41_domain"/>
</dbReference>
<dbReference type="InterPro" id="IPR000299">
    <property type="entry name" value="FERM_domain"/>
</dbReference>
<dbReference type="InterPro" id="IPR008266">
    <property type="entry name" value="Tyr_kinase_AS"/>
</dbReference>
<reference evidence="19" key="1">
    <citation type="submission" date="2025-08" db="UniProtKB">
        <authorList>
            <consortium name="RefSeq"/>
        </authorList>
    </citation>
    <scope>IDENTIFICATION</scope>
    <source>
        <tissue evidence="19">Muscle</tissue>
    </source>
</reference>
<dbReference type="GO" id="GO:0071944">
    <property type="term" value="C:cell periphery"/>
    <property type="evidence" value="ECO:0007669"/>
    <property type="project" value="UniProtKB-ARBA"/>
</dbReference>
<sequence length="1163" mass="132733">MENDCSAIVYVANEDKELSLTITYGQTIEDLCIKACKSLDIGPVARHLFTLRDHYTKLWYPSAYPLEMKDKNKYDFRLRFKPSSLHRLKQVDIKAYDYYFQQARSDVMDSNVPDIVYERHKQELIGLGVSDMYRVMLEKKISRETVQAEYRKYIPKECIKRHAFFIKKPIQNALRKISGYDANYVKEQYLKQFECMAPNYPYEEYEALMDRGLQDPPAKITLRVNFNEVKYCETITNPWITLCAIEDLCFVSIRQDNTVEISRKNGIPSYLIFLNNAILVSFVSALDGYYRLAVKWTFNLCGEIVTPSLERLHKLKCHGPVGQEFSYMKLQQKRANKPGSYILRESETEYNVYYLDACNKEGKLFSKRIEERIESDDFTITGVSSRYNTLAQCVSSFQDSEGQPYLSECLPPSEYDKSSLLLCAPESAVSEVAADEQIVASVLETGPRCVPQNQLEIYKPFLRTTRIQQYSPTALYRAIWRLTKGKKLEVALKILKQEEEIHFTKEFLELAGKWSLLRSNAVVRLYGLTVTPSIGMLLELVRHGSLDEYLRSSSSQTIKTVDMVEATACLATALWHLEENGVVHGNIRCNKLLVHAHTNNSFVVKLADPGIFVYKETDIHWLPPETYNDPELARHSFQADVWAVGTTIWQIFARGATLQEFRNTAIMKKYYESGKRLPIPNGCPMDVYRLMLECWGDSSGSRKQPQAIMRDINQILYQVYNSRRSHTYATAFPKTLTPELKKFEQDNSDSSDNRSINSESRSSSLSTDNTSLQWNGTDDSIQSLINTNDNYIGSTEDLSAYLGWLSNARRDSEGCSISQNNIPNMNCIEHSTQALRIGHPGDLGEVMGRNEPGTEEDCGSGRSSNGSLGQMRGIYELDIDCNIILQGRIGQGFYGEVYRGTLERENGKDIEPQQVAIKKLKTRALEADIRDFEREIAIMKTLKHPNVVEILGVISEPEVCLVMEYVKHGSLQSYLTIHKQELTHKRLLGFALDIATGMDYLGSMSIVHRDLAARNILVADENKVKISDFGLAQVTGKNDYYILQTDRGLPIKWYAPESIRDGKFSTRSDVWSFGVTMYETFGFGEEPRLPGLDSSIDRLQNEQEKGSTELLAALERGTRLPCPSTCPQAIYVKLMYPCWHLQSHQRPDFATLCKDIKDLLAQY</sequence>
<evidence type="ECO:0000259" key="16">
    <source>
        <dbReference type="PROSITE" id="PS50011"/>
    </source>
</evidence>
<evidence type="ECO:0000256" key="4">
    <source>
        <dbReference type="ARBA" id="ARBA00022679"/>
    </source>
</evidence>
<dbReference type="InterPro" id="IPR041155">
    <property type="entry name" value="FERM_F1"/>
</dbReference>
<dbReference type="GO" id="GO:0005524">
    <property type="term" value="F:ATP binding"/>
    <property type="evidence" value="ECO:0007669"/>
    <property type="project" value="UniProtKB-UniRule"/>
</dbReference>
<keyword evidence="10" id="KW-0472">Membrane</keyword>
<dbReference type="PROSITE" id="PS00107">
    <property type="entry name" value="PROTEIN_KINASE_ATP"/>
    <property type="match status" value="1"/>
</dbReference>
<dbReference type="GO" id="GO:0009887">
    <property type="term" value="P:animal organ morphogenesis"/>
    <property type="evidence" value="ECO:0007669"/>
    <property type="project" value="UniProtKB-ARBA"/>
</dbReference>
<gene>
    <name evidence="19" type="primary">LOC117239098</name>
</gene>
<evidence type="ECO:0000256" key="5">
    <source>
        <dbReference type="ARBA" id="ARBA00022737"/>
    </source>
</evidence>
<evidence type="ECO:0000256" key="11">
    <source>
        <dbReference type="ARBA" id="ARBA00023137"/>
    </source>
</evidence>
<feature type="domain" description="Protein kinase" evidence="16">
    <location>
        <begin position="461"/>
        <end position="716"/>
    </location>
</feature>
<dbReference type="EC" id="2.7.10.2" evidence="2"/>
<dbReference type="GO" id="GO:0002009">
    <property type="term" value="P:morphogenesis of an epithelium"/>
    <property type="evidence" value="ECO:0007669"/>
    <property type="project" value="UniProtKB-ARBA"/>
</dbReference>
<dbReference type="PANTHER" id="PTHR45807:SF7">
    <property type="entry name" value="TYROSINE-PROTEIN KINASE HOPSCOTCH"/>
    <property type="match status" value="1"/>
</dbReference>
<keyword evidence="3" id="KW-0597">Phosphoprotein</keyword>
<evidence type="ECO:0000256" key="15">
    <source>
        <dbReference type="SAM" id="MobiDB-lite"/>
    </source>
</evidence>
<dbReference type="Pfam" id="PF07714">
    <property type="entry name" value="PK_Tyr_Ser-Thr"/>
    <property type="match status" value="2"/>
</dbReference>
<name>A0A6J3L6Y0_9HYME</name>
<dbReference type="Gene3D" id="1.20.80.10">
    <property type="match status" value="1"/>
</dbReference>
<dbReference type="FunFam" id="1.10.510.10:FF:001512">
    <property type="entry name" value="Receptor tyrosine-protein kinase erbB-2"/>
    <property type="match status" value="1"/>
</dbReference>
<dbReference type="Proteomes" id="UP000504631">
    <property type="component" value="Unplaced"/>
</dbReference>
<keyword evidence="7 19" id="KW-0418">Kinase</keyword>
<dbReference type="Gene3D" id="1.10.510.10">
    <property type="entry name" value="Transferase(Phosphotransferase) domain 1"/>
    <property type="match status" value="2"/>
</dbReference>
<dbReference type="PANTHER" id="PTHR45807">
    <property type="entry name" value="TYROSINE-PROTEIN KINASE HOPSCOTCH"/>
    <property type="match status" value="1"/>
</dbReference>
<dbReference type="SUPFAM" id="SSF55550">
    <property type="entry name" value="SH2 domain"/>
    <property type="match status" value="1"/>
</dbReference>
<dbReference type="CDD" id="cd14473">
    <property type="entry name" value="FERM_B-lobe"/>
    <property type="match status" value="1"/>
</dbReference>
<feature type="compositionally biased region" description="Low complexity" evidence="15">
    <location>
        <begin position="748"/>
        <end position="773"/>
    </location>
</feature>
<comment type="subcellular location">
    <subcellularLocation>
        <location evidence="1">Endomembrane system</location>
    </subcellularLocation>
</comment>
<dbReference type="InterPro" id="IPR000980">
    <property type="entry name" value="SH2"/>
</dbReference>
<dbReference type="GO" id="GO:0004715">
    <property type="term" value="F:non-membrane spanning protein tyrosine kinase activity"/>
    <property type="evidence" value="ECO:0007669"/>
    <property type="project" value="UniProtKB-EC"/>
</dbReference>
<accession>A0A6J3L6Y0</accession>
<dbReference type="InterPro" id="IPR036860">
    <property type="entry name" value="SH2_dom_sf"/>
</dbReference>
<organism evidence="18 19">
    <name type="scientific">Bombus vosnesenskii</name>
    <dbReference type="NCBI Taxonomy" id="207650"/>
    <lineage>
        <taxon>Eukaryota</taxon>
        <taxon>Metazoa</taxon>
        <taxon>Ecdysozoa</taxon>
        <taxon>Arthropoda</taxon>
        <taxon>Hexapoda</taxon>
        <taxon>Insecta</taxon>
        <taxon>Pterygota</taxon>
        <taxon>Neoptera</taxon>
        <taxon>Endopterygota</taxon>
        <taxon>Hymenoptera</taxon>
        <taxon>Apocrita</taxon>
        <taxon>Aculeata</taxon>
        <taxon>Apoidea</taxon>
        <taxon>Anthophila</taxon>
        <taxon>Apidae</taxon>
        <taxon>Bombus</taxon>
        <taxon>Pyrobombus</taxon>
    </lineage>
</organism>
<evidence type="ECO:0000256" key="3">
    <source>
        <dbReference type="ARBA" id="ARBA00022553"/>
    </source>
</evidence>
<dbReference type="GO" id="GO:0048468">
    <property type="term" value="P:cell development"/>
    <property type="evidence" value="ECO:0007669"/>
    <property type="project" value="UniProtKB-ARBA"/>
</dbReference>
<dbReference type="GO" id="GO:0019221">
    <property type="term" value="P:cytokine-mediated signaling pathway"/>
    <property type="evidence" value="ECO:0007669"/>
    <property type="project" value="TreeGrafter"/>
</dbReference>
<comment type="catalytic activity">
    <reaction evidence="13">
        <text>L-tyrosyl-[protein] + ATP = O-phospho-L-tyrosyl-[protein] + ADP + H(+)</text>
        <dbReference type="Rhea" id="RHEA:10596"/>
        <dbReference type="Rhea" id="RHEA-COMP:10136"/>
        <dbReference type="Rhea" id="RHEA-COMP:20101"/>
        <dbReference type="ChEBI" id="CHEBI:15378"/>
        <dbReference type="ChEBI" id="CHEBI:30616"/>
        <dbReference type="ChEBI" id="CHEBI:46858"/>
        <dbReference type="ChEBI" id="CHEBI:61978"/>
        <dbReference type="ChEBI" id="CHEBI:456216"/>
        <dbReference type="EC" id="2.7.10.2"/>
    </reaction>
</comment>
<dbReference type="InterPro" id="IPR001245">
    <property type="entry name" value="Ser-Thr/Tyr_kinase_cat_dom"/>
</dbReference>
<dbReference type="SMART" id="SM00295">
    <property type="entry name" value="B41"/>
    <property type="match status" value="1"/>
</dbReference>
<dbReference type="AlphaFoldDB" id="A0A6J3L6Y0"/>
<keyword evidence="11" id="KW-0829">Tyrosine-protein kinase</keyword>
<evidence type="ECO:0000256" key="1">
    <source>
        <dbReference type="ARBA" id="ARBA00004308"/>
    </source>
</evidence>
<feature type="domain" description="FERM" evidence="17">
    <location>
        <begin position="5"/>
        <end position="297"/>
    </location>
</feature>
<dbReference type="CDD" id="cd09921">
    <property type="entry name" value="SH2_Jak_family"/>
    <property type="match status" value="1"/>
</dbReference>
<keyword evidence="9" id="KW-0727">SH2 domain</keyword>
<evidence type="ECO:0000256" key="14">
    <source>
        <dbReference type="PROSITE-ProRule" id="PRU10141"/>
    </source>
</evidence>
<dbReference type="InterPro" id="IPR035963">
    <property type="entry name" value="FERM_2"/>
</dbReference>
<comment type="catalytic activity">
    <reaction evidence="12">
        <text>L-tyrosyl-[protein] + ATP = O-phospho-L-tyrosyl-[protein] + ADP + H(+)</text>
        <dbReference type="Rhea" id="RHEA:10596"/>
        <dbReference type="Rhea" id="RHEA-COMP:10136"/>
        <dbReference type="Rhea" id="RHEA-COMP:20101"/>
        <dbReference type="ChEBI" id="CHEBI:15378"/>
        <dbReference type="ChEBI" id="CHEBI:30616"/>
        <dbReference type="ChEBI" id="CHEBI:46858"/>
        <dbReference type="ChEBI" id="CHEBI:61978"/>
        <dbReference type="ChEBI" id="CHEBI:456216"/>
        <dbReference type="EC" id="2.7.10.1"/>
    </reaction>
</comment>
<keyword evidence="8 14" id="KW-0067">ATP-binding</keyword>
<dbReference type="CDD" id="cd00192">
    <property type="entry name" value="PTKc"/>
    <property type="match status" value="1"/>
</dbReference>
<dbReference type="InterPro" id="IPR020635">
    <property type="entry name" value="Tyr_kinase_cat_dom"/>
</dbReference>
<dbReference type="SUPFAM" id="SSF47031">
    <property type="entry name" value="Second domain of FERM"/>
    <property type="match status" value="1"/>
</dbReference>
<dbReference type="GO" id="GO:0030182">
    <property type="term" value="P:neuron differentiation"/>
    <property type="evidence" value="ECO:0007669"/>
    <property type="project" value="UniProtKB-ARBA"/>
</dbReference>
<proteinExistence type="predicted"/>
<dbReference type="SUPFAM" id="SSF56112">
    <property type="entry name" value="Protein kinase-like (PK-like)"/>
    <property type="match status" value="2"/>
</dbReference>
<dbReference type="InterPro" id="IPR000719">
    <property type="entry name" value="Prot_kinase_dom"/>
</dbReference>
<dbReference type="GeneID" id="117239098"/>
<dbReference type="PROSITE" id="PS50011">
    <property type="entry name" value="PROTEIN_KINASE_DOM"/>
    <property type="match status" value="2"/>
</dbReference>
<dbReference type="Pfam" id="PF18379">
    <property type="entry name" value="FERM_F1"/>
    <property type="match status" value="1"/>
</dbReference>
<evidence type="ECO:0000256" key="12">
    <source>
        <dbReference type="ARBA" id="ARBA00051243"/>
    </source>
</evidence>
<dbReference type="GO" id="GO:0050793">
    <property type="term" value="P:regulation of developmental process"/>
    <property type="evidence" value="ECO:0007669"/>
    <property type="project" value="UniProtKB-ARBA"/>
</dbReference>
<dbReference type="InterPro" id="IPR019748">
    <property type="entry name" value="FERM_central"/>
</dbReference>
<dbReference type="InterPro" id="IPR051286">
    <property type="entry name" value="JAK"/>
</dbReference>
<dbReference type="KEGG" id="bvk:117239098"/>
<dbReference type="GO" id="GO:0012505">
    <property type="term" value="C:endomembrane system"/>
    <property type="evidence" value="ECO:0007669"/>
    <property type="project" value="UniProtKB-SubCell"/>
</dbReference>
<dbReference type="CTD" id="32080"/>
<evidence type="ECO:0000256" key="9">
    <source>
        <dbReference type="ARBA" id="ARBA00022999"/>
    </source>
</evidence>
<dbReference type="GO" id="GO:0005829">
    <property type="term" value="C:cytosol"/>
    <property type="evidence" value="ECO:0007669"/>
    <property type="project" value="TreeGrafter"/>
</dbReference>
<feature type="region of interest" description="Disordered" evidence="15">
    <location>
        <begin position="744"/>
        <end position="777"/>
    </location>
</feature>
<evidence type="ECO:0000256" key="7">
    <source>
        <dbReference type="ARBA" id="ARBA00022777"/>
    </source>
</evidence>
<keyword evidence="5" id="KW-0677">Repeat</keyword>
<dbReference type="GO" id="GO:0035556">
    <property type="term" value="P:intracellular signal transduction"/>
    <property type="evidence" value="ECO:0007669"/>
    <property type="project" value="TreeGrafter"/>
</dbReference>
<evidence type="ECO:0000313" key="18">
    <source>
        <dbReference type="Proteomes" id="UP000504631"/>
    </source>
</evidence>
<dbReference type="GO" id="GO:0007259">
    <property type="term" value="P:cell surface receptor signaling pathway via JAK-STAT"/>
    <property type="evidence" value="ECO:0007669"/>
    <property type="project" value="TreeGrafter"/>
</dbReference>
<evidence type="ECO:0000256" key="6">
    <source>
        <dbReference type="ARBA" id="ARBA00022741"/>
    </source>
</evidence>
<evidence type="ECO:0000259" key="17">
    <source>
        <dbReference type="PROSITE" id="PS50057"/>
    </source>
</evidence>
<dbReference type="GO" id="GO:0005126">
    <property type="term" value="F:cytokine receptor binding"/>
    <property type="evidence" value="ECO:0007669"/>
    <property type="project" value="TreeGrafter"/>
</dbReference>
<dbReference type="GO" id="GO:0051130">
    <property type="term" value="P:positive regulation of cellular component organization"/>
    <property type="evidence" value="ECO:0007669"/>
    <property type="project" value="UniProtKB-ARBA"/>
</dbReference>
<dbReference type="InterPro" id="IPR011009">
    <property type="entry name" value="Kinase-like_dom_sf"/>
</dbReference>
<dbReference type="PROSITE" id="PS00109">
    <property type="entry name" value="PROTEIN_KINASE_TYR"/>
    <property type="match status" value="1"/>
</dbReference>
<dbReference type="InterPro" id="IPR014352">
    <property type="entry name" value="FERM/acyl-CoA-bd_prot_sf"/>
</dbReference>
<evidence type="ECO:0000256" key="8">
    <source>
        <dbReference type="ARBA" id="ARBA00022840"/>
    </source>
</evidence>
<dbReference type="PROSITE" id="PS50057">
    <property type="entry name" value="FERM_3"/>
    <property type="match status" value="1"/>
</dbReference>
<evidence type="ECO:0000256" key="13">
    <source>
        <dbReference type="ARBA" id="ARBA00051245"/>
    </source>
</evidence>
<keyword evidence="18" id="KW-1185">Reference proteome</keyword>
<dbReference type="RefSeq" id="XP_033360286.1">
    <property type="nucleotide sequence ID" value="XM_033504395.1"/>
</dbReference>
<dbReference type="InterPro" id="IPR017441">
    <property type="entry name" value="Protein_kinase_ATP_BS"/>
</dbReference>
<dbReference type="GO" id="GO:0004714">
    <property type="term" value="F:transmembrane receptor protein tyrosine kinase activity"/>
    <property type="evidence" value="ECO:0007669"/>
    <property type="project" value="UniProtKB-EC"/>
</dbReference>
<evidence type="ECO:0000256" key="2">
    <source>
        <dbReference type="ARBA" id="ARBA00011903"/>
    </source>
</evidence>
<dbReference type="PRINTS" id="PR00109">
    <property type="entry name" value="TYRKINASE"/>
</dbReference>
<protein>
    <recommendedName>
        <fullName evidence="2">non-specific protein-tyrosine kinase</fullName>
        <ecNumber evidence="2">2.7.10.2</ecNumber>
    </recommendedName>
</protein>
<keyword evidence="4" id="KW-0808">Transferase</keyword>
<evidence type="ECO:0000313" key="19">
    <source>
        <dbReference type="RefSeq" id="XP_033360286.1"/>
    </source>
</evidence>
<keyword evidence="6 14" id="KW-0547">Nucleotide-binding</keyword>
<dbReference type="Pfam" id="PF21990">
    <property type="entry name" value="SH2_1"/>
    <property type="match status" value="1"/>
</dbReference>
<feature type="binding site" evidence="14">
    <location>
        <position position="919"/>
    </location>
    <ligand>
        <name>ATP</name>
        <dbReference type="ChEBI" id="CHEBI:30616"/>
    </ligand>
</feature>
<feature type="domain" description="Protein kinase" evidence="16">
    <location>
        <begin position="883"/>
        <end position="1163"/>
    </location>
</feature>
<evidence type="ECO:0000256" key="10">
    <source>
        <dbReference type="ARBA" id="ARBA00023136"/>
    </source>
</evidence>
<dbReference type="SMART" id="SM00219">
    <property type="entry name" value="TyrKc"/>
    <property type="match status" value="2"/>
</dbReference>